<feature type="signal peptide" evidence="6">
    <location>
        <begin position="1"/>
        <end position="24"/>
    </location>
</feature>
<gene>
    <name evidence="9" type="ORF">M427DRAFT_56369</name>
</gene>
<name>A0A139AGB8_GONPJ</name>
<accession>A0A139AGB8</accession>
<dbReference type="GO" id="GO:0044539">
    <property type="term" value="P:long-chain fatty acid import into cell"/>
    <property type="evidence" value="ECO:0007669"/>
    <property type="project" value="TreeGrafter"/>
</dbReference>
<dbReference type="PROSITE" id="PS00455">
    <property type="entry name" value="AMP_BINDING"/>
    <property type="match status" value="1"/>
</dbReference>
<sequence>MATRAVLAAGALAAVPLGLAVANARWNVLGDRATIESRRKTLEYLVKRDTDGRASVVETFIDTAAKKPEAEALVYATTGRSFCWRELNELSNALANYLLSTFQVRREEYVAILFENSPEMIITMIALWKIGARIVLVNYNFKTRSLVQAITTAHSRLFIFESARHSDVRNIVSELRSKDIQHVVAFCGYEYRQEDETTTSSTIVSDSTSSARNSSNPSPSDPPPRQRSSSLSPYSTHSAKDVSFTDYFITETMLKSLDKTDSAEARARRKKVRMRDGASLIFTSGTTGAPKASINSHVKYSRIAPTSVFLGWYRDTDRWYSPLPLYHSASGIGLFVSWFRGTTLIITRRFSARNYFREAAENNATVVQYIGEIARFVLATPPTPYDRNHRIRACFGNGLRPEIWEDFKVRFRIPVVMEFYGSTEGCIFMMNIQKGNSGIGACGIQGPLLRHVGDVKLVKYDIVHEVPIRGKDGFFIEVGANETGEVLGRLRPEAENPTHWSFFEGYYNDAELTKAKVLYDCFEKGDSYFRMGDLMRRDEYGYFYFIDRVGDLIRFRTENISTLEVASSIQEFYYVKEAAVYGIKVKGVDGSVPMAIVTLRSTFDNDQAMDLLGRFLYDRLPSYAIPRFIRIAERMDLTSTQKIRVVDWRKDGADPDVVKGPLYWLDLEYAGTYVPLMNKDYERIADGRARL</sequence>
<dbReference type="InterPro" id="IPR025110">
    <property type="entry name" value="AMP-bd_C"/>
</dbReference>
<dbReference type="Proteomes" id="UP000070544">
    <property type="component" value="Unassembled WGS sequence"/>
</dbReference>
<evidence type="ECO:0000256" key="6">
    <source>
        <dbReference type="SAM" id="SignalP"/>
    </source>
</evidence>
<evidence type="ECO:0000256" key="4">
    <source>
        <dbReference type="ARBA" id="ARBA00022840"/>
    </source>
</evidence>
<dbReference type="PANTHER" id="PTHR43107">
    <property type="entry name" value="LONG-CHAIN FATTY ACID TRANSPORT PROTEIN"/>
    <property type="match status" value="1"/>
</dbReference>
<evidence type="ECO:0000313" key="9">
    <source>
        <dbReference type="EMBL" id="KXS15798.1"/>
    </source>
</evidence>
<dbReference type="Pfam" id="PF00501">
    <property type="entry name" value="AMP-binding"/>
    <property type="match status" value="1"/>
</dbReference>
<protein>
    <submittedName>
        <fullName evidence="9">Acetyl-CoA synthetase-like protein</fullName>
    </submittedName>
</protein>
<comment type="similarity">
    <text evidence="1">Belongs to the ATP-dependent AMP-binding enzyme family.</text>
</comment>
<reference evidence="9 10" key="1">
    <citation type="journal article" date="2015" name="Genome Biol. Evol.">
        <title>Phylogenomic analyses indicate that early fungi evolved digesting cell walls of algal ancestors of land plants.</title>
        <authorList>
            <person name="Chang Y."/>
            <person name="Wang S."/>
            <person name="Sekimoto S."/>
            <person name="Aerts A.L."/>
            <person name="Choi C."/>
            <person name="Clum A."/>
            <person name="LaButti K.M."/>
            <person name="Lindquist E.A."/>
            <person name="Yee Ngan C."/>
            <person name="Ohm R.A."/>
            <person name="Salamov A.A."/>
            <person name="Grigoriev I.V."/>
            <person name="Spatafora J.W."/>
            <person name="Berbee M.L."/>
        </authorList>
    </citation>
    <scope>NUCLEOTIDE SEQUENCE [LARGE SCALE GENOMIC DNA]</scope>
    <source>
        <strain evidence="9 10">JEL478</strain>
    </source>
</reference>
<dbReference type="EMBL" id="KQ965759">
    <property type="protein sequence ID" value="KXS15798.1"/>
    <property type="molecule type" value="Genomic_DNA"/>
</dbReference>
<proteinExistence type="inferred from homology"/>
<dbReference type="GO" id="GO:0005811">
    <property type="term" value="C:lipid droplet"/>
    <property type="evidence" value="ECO:0007669"/>
    <property type="project" value="TreeGrafter"/>
</dbReference>
<evidence type="ECO:0000259" key="8">
    <source>
        <dbReference type="Pfam" id="PF13193"/>
    </source>
</evidence>
<dbReference type="GO" id="GO:0005524">
    <property type="term" value="F:ATP binding"/>
    <property type="evidence" value="ECO:0007669"/>
    <property type="project" value="UniProtKB-KW"/>
</dbReference>
<dbReference type="OrthoDB" id="288590at2759"/>
<evidence type="ECO:0000256" key="1">
    <source>
        <dbReference type="ARBA" id="ARBA00006432"/>
    </source>
</evidence>
<dbReference type="Gene3D" id="3.40.50.12780">
    <property type="entry name" value="N-terminal domain of ligase-like"/>
    <property type="match status" value="1"/>
</dbReference>
<dbReference type="InterPro" id="IPR000873">
    <property type="entry name" value="AMP-dep_synth/lig_dom"/>
</dbReference>
<evidence type="ECO:0000256" key="5">
    <source>
        <dbReference type="SAM" id="MobiDB-lite"/>
    </source>
</evidence>
<dbReference type="Gene3D" id="3.30.300.30">
    <property type="match status" value="1"/>
</dbReference>
<keyword evidence="3" id="KW-0547">Nucleotide-binding</keyword>
<keyword evidence="10" id="KW-1185">Reference proteome</keyword>
<keyword evidence="2" id="KW-0436">Ligase</keyword>
<feature type="chain" id="PRO_5007296169" evidence="6">
    <location>
        <begin position="25"/>
        <end position="691"/>
    </location>
</feature>
<dbReference type="Pfam" id="PF13193">
    <property type="entry name" value="AMP-binding_C"/>
    <property type="match status" value="1"/>
</dbReference>
<evidence type="ECO:0000259" key="7">
    <source>
        <dbReference type="Pfam" id="PF00501"/>
    </source>
</evidence>
<evidence type="ECO:0000313" key="10">
    <source>
        <dbReference type="Proteomes" id="UP000070544"/>
    </source>
</evidence>
<dbReference type="SUPFAM" id="SSF56801">
    <property type="entry name" value="Acetyl-CoA synthetase-like"/>
    <property type="match status" value="1"/>
</dbReference>
<dbReference type="GO" id="GO:0005324">
    <property type="term" value="F:long-chain fatty acid transmembrane transporter activity"/>
    <property type="evidence" value="ECO:0007669"/>
    <property type="project" value="TreeGrafter"/>
</dbReference>
<keyword evidence="4" id="KW-0067">ATP-binding</keyword>
<dbReference type="GO" id="GO:0009898">
    <property type="term" value="C:cytoplasmic side of plasma membrane"/>
    <property type="evidence" value="ECO:0007669"/>
    <property type="project" value="TreeGrafter"/>
</dbReference>
<feature type="domain" description="AMP-dependent synthetase/ligase" evidence="7">
    <location>
        <begin position="62"/>
        <end position="444"/>
    </location>
</feature>
<dbReference type="GO" id="GO:0004467">
    <property type="term" value="F:long-chain fatty acid-CoA ligase activity"/>
    <property type="evidence" value="ECO:0007669"/>
    <property type="project" value="TreeGrafter"/>
</dbReference>
<dbReference type="InterPro" id="IPR045851">
    <property type="entry name" value="AMP-bd_C_sf"/>
</dbReference>
<feature type="domain" description="AMP-binding enzyme C-terminal" evidence="8">
    <location>
        <begin position="565"/>
        <end position="642"/>
    </location>
</feature>
<dbReference type="PANTHER" id="PTHR43107:SF15">
    <property type="entry name" value="FATTY ACID TRANSPORT PROTEIN 3, ISOFORM A"/>
    <property type="match status" value="1"/>
</dbReference>
<dbReference type="STRING" id="1344416.A0A139AGB8"/>
<keyword evidence="6" id="KW-0732">Signal</keyword>
<dbReference type="InterPro" id="IPR020845">
    <property type="entry name" value="AMP-binding_CS"/>
</dbReference>
<evidence type="ECO:0000256" key="2">
    <source>
        <dbReference type="ARBA" id="ARBA00022598"/>
    </source>
</evidence>
<feature type="compositionally biased region" description="Low complexity" evidence="5">
    <location>
        <begin position="226"/>
        <end position="235"/>
    </location>
</feature>
<evidence type="ECO:0000256" key="3">
    <source>
        <dbReference type="ARBA" id="ARBA00022741"/>
    </source>
</evidence>
<dbReference type="GO" id="GO:0005777">
    <property type="term" value="C:peroxisome"/>
    <property type="evidence" value="ECO:0007669"/>
    <property type="project" value="TreeGrafter"/>
</dbReference>
<dbReference type="AlphaFoldDB" id="A0A139AGB8"/>
<dbReference type="InterPro" id="IPR042099">
    <property type="entry name" value="ANL_N_sf"/>
</dbReference>
<organism evidence="9 10">
    <name type="scientific">Gonapodya prolifera (strain JEL478)</name>
    <name type="common">Monoblepharis prolifera</name>
    <dbReference type="NCBI Taxonomy" id="1344416"/>
    <lineage>
        <taxon>Eukaryota</taxon>
        <taxon>Fungi</taxon>
        <taxon>Fungi incertae sedis</taxon>
        <taxon>Chytridiomycota</taxon>
        <taxon>Chytridiomycota incertae sedis</taxon>
        <taxon>Monoblepharidomycetes</taxon>
        <taxon>Monoblepharidales</taxon>
        <taxon>Gonapodyaceae</taxon>
        <taxon>Gonapodya</taxon>
    </lineage>
</organism>
<feature type="region of interest" description="Disordered" evidence="5">
    <location>
        <begin position="197"/>
        <end position="237"/>
    </location>
</feature>
<feature type="compositionally biased region" description="Low complexity" evidence="5">
    <location>
        <begin position="198"/>
        <end position="218"/>
    </location>
</feature>